<dbReference type="InterPro" id="IPR011011">
    <property type="entry name" value="Znf_FYVE_PHD"/>
</dbReference>
<name>A0A182IQS3_ANOAO</name>
<dbReference type="VEuPathDB" id="VectorBase:AATE003701"/>
<organism evidence="1">
    <name type="scientific">Anopheles atroparvus</name>
    <name type="common">European mosquito</name>
    <dbReference type="NCBI Taxonomy" id="41427"/>
    <lineage>
        <taxon>Eukaryota</taxon>
        <taxon>Metazoa</taxon>
        <taxon>Ecdysozoa</taxon>
        <taxon>Arthropoda</taxon>
        <taxon>Hexapoda</taxon>
        <taxon>Insecta</taxon>
        <taxon>Pterygota</taxon>
        <taxon>Neoptera</taxon>
        <taxon>Endopterygota</taxon>
        <taxon>Diptera</taxon>
        <taxon>Nematocera</taxon>
        <taxon>Culicoidea</taxon>
        <taxon>Culicidae</taxon>
        <taxon>Anophelinae</taxon>
        <taxon>Anopheles</taxon>
    </lineage>
</organism>
<dbReference type="SUPFAM" id="SSF57903">
    <property type="entry name" value="FYVE/PHD zinc finger"/>
    <property type="match status" value="1"/>
</dbReference>
<accession>A0A182IQS3</accession>
<protein>
    <recommendedName>
        <fullName evidence="2">PHD-type domain-containing protein</fullName>
    </recommendedName>
</protein>
<dbReference type="EnsemblMetazoa" id="AATE003701-RA">
    <property type="protein sequence ID" value="AATE003701-PA.1"/>
    <property type="gene ID" value="AATE003701"/>
</dbReference>
<sequence length="223" mass="23894">MADVCRSCSLPAGGTNTYVCGGSCKAVYHSQTGCLGVPGPVIKELKRSDTHLSWKCASCLASPSNDVENLRHSLTSLVESVKSDILALERRLTAAIAKTHTKIPSTQLIDAPAATANTSTKVTKDTDTTHTKTTVSTITPVKLVDRPVVTHTWSSNGTYPIMYPPTSIVFADNTDDKSTRTPRITNTSDIETTCPITHYLEPSGNNCMTAVAPAGRHSDQYIK</sequence>
<reference evidence="1" key="1">
    <citation type="submission" date="2022-08" db="UniProtKB">
        <authorList>
            <consortium name="EnsemblMetazoa"/>
        </authorList>
    </citation>
    <scope>IDENTIFICATION</scope>
    <source>
        <strain evidence="1">EBRO</strain>
    </source>
</reference>
<dbReference type="AlphaFoldDB" id="A0A182IQS3"/>
<evidence type="ECO:0000313" key="1">
    <source>
        <dbReference type="EnsemblMetazoa" id="AATE003701-PA.1"/>
    </source>
</evidence>
<proteinExistence type="predicted"/>
<evidence type="ECO:0008006" key="2">
    <source>
        <dbReference type="Google" id="ProtNLM"/>
    </source>
</evidence>